<protein>
    <submittedName>
        <fullName evidence="3">Uncharacterized protein</fullName>
    </submittedName>
</protein>
<keyword evidence="4" id="KW-1185">Reference proteome</keyword>
<comment type="caution">
    <text evidence="3">The sequence shown here is derived from an EMBL/GenBank/DDBJ whole genome shotgun (WGS) entry which is preliminary data.</text>
</comment>
<proteinExistence type="predicted"/>
<dbReference type="Gene3D" id="2.60.40.10">
    <property type="entry name" value="Immunoglobulins"/>
    <property type="match status" value="1"/>
</dbReference>
<dbReference type="SUPFAM" id="SSF52113">
    <property type="entry name" value="BRCT domain"/>
    <property type="match status" value="1"/>
</dbReference>
<dbReference type="Gene3D" id="6.20.120.50">
    <property type="match status" value="1"/>
</dbReference>
<dbReference type="InterPro" id="IPR031673">
    <property type="entry name" value="Chs5_N"/>
</dbReference>
<dbReference type="InterPro" id="IPR036420">
    <property type="entry name" value="BRCT_dom_sf"/>
</dbReference>
<dbReference type="Pfam" id="PF16892">
    <property type="entry name" value="CHS5_N"/>
    <property type="match status" value="1"/>
</dbReference>
<dbReference type="PANTHER" id="PTHR47351">
    <property type="entry name" value="CHITIN BIOSYNTHESIS PROTEIN CHS5"/>
    <property type="match status" value="1"/>
</dbReference>
<dbReference type="SMART" id="SM00292">
    <property type="entry name" value="BRCT"/>
    <property type="match status" value="1"/>
</dbReference>
<dbReference type="InterPro" id="IPR001357">
    <property type="entry name" value="BRCT_dom"/>
</dbReference>
<dbReference type="InterPro" id="IPR031669">
    <property type="entry name" value="Fn3_2"/>
</dbReference>
<dbReference type="CDD" id="cd00063">
    <property type="entry name" value="FN3"/>
    <property type="match status" value="1"/>
</dbReference>
<dbReference type="Pfam" id="PF12738">
    <property type="entry name" value="PTCB-BRCT"/>
    <property type="match status" value="1"/>
</dbReference>
<dbReference type="InterPro" id="IPR036116">
    <property type="entry name" value="FN3_sf"/>
</dbReference>
<dbReference type="InterPro" id="IPR003961">
    <property type="entry name" value="FN3_dom"/>
</dbReference>
<dbReference type="InterPro" id="IPR052827">
    <property type="entry name" value="CHS_Export/Cell_Fusion_Reg"/>
</dbReference>
<evidence type="ECO:0000313" key="4">
    <source>
        <dbReference type="Proteomes" id="UP001479436"/>
    </source>
</evidence>
<dbReference type="EMBL" id="JASJQH010007016">
    <property type="protein sequence ID" value="KAK9720393.1"/>
    <property type="molecule type" value="Genomic_DNA"/>
</dbReference>
<dbReference type="SMART" id="SM00060">
    <property type="entry name" value="FN3"/>
    <property type="match status" value="1"/>
</dbReference>
<evidence type="ECO:0000313" key="3">
    <source>
        <dbReference type="EMBL" id="KAK9720393.1"/>
    </source>
</evidence>
<name>A0ABR2W4Y9_9FUNG</name>
<dbReference type="PANTHER" id="PTHR47351:SF1">
    <property type="entry name" value="CHITIN BIOSYNTHESIS PROTEIN CHS5"/>
    <property type="match status" value="1"/>
</dbReference>
<dbReference type="CDD" id="cd17742">
    <property type="entry name" value="BRCT_CHS5_like"/>
    <property type="match status" value="1"/>
</dbReference>
<dbReference type="PROSITE" id="PS50172">
    <property type="entry name" value="BRCT"/>
    <property type="match status" value="1"/>
</dbReference>
<dbReference type="Pfam" id="PF16893">
    <property type="entry name" value="fn3_2"/>
    <property type="match status" value="1"/>
</dbReference>
<accession>A0ABR2W4Y9</accession>
<reference evidence="3 4" key="1">
    <citation type="submission" date="2023-04" db="EMBL/GenBank/DDBJ databases">
        <title>Genome of Basidiobolus ranarum AG-B5.</title>
        <authorList>
            <person name="Stajich J.E."/>
            <person name="Carter-House D."/>
            <person name="Gryganskyi A."/>
        </authorList>
    </citation>
    <scope>NUCLEOTIDE SEQUENCE [LARGE SCALE GENOMIC DNA]</scope>
    <source>
        <strain evidence="3 4">AG-B5</strain>
    </source>
</reference>
<evidence type="ECO:0000259" key="1">
    <source>
        <dbReference type="PROSITE" id="PS50172"/>
    </source>
</evidence>
<dbReference type="PROSITE" id="PS50853">
    <property type="entry name" value="FN3"/>
    <property type="match status" value="1"/>
</dbReference>
<dbReference type="CDD" id="cd13945">
    <property type="entry name" value="Chs5_N"/>
    <property type="match status" value="1"/>
</dbReference>
<evidence type="ECO:0000259" key="2">
    <source>
        <dbReference type="PROSITE" id="PS50853"/>
    </source>
</evidence>
<sequence length="272" mass="30305">MGTSVRFTVGKIDAGMAILLTEDNHLIEFPSLLLPSGVASGSIINIDVNRDSMEEKIRKQKFWKLQDEILAEFGSHTPEAPTLRVKGVTQTSLVLEWDPLVLYNAELRSINIFRDGQKLSHHVPEGVNYFKISGLDMDHEYLLHIQVKTSAGTFESNKVLVKTHTIENLTGINVCLGEFDRPEEIEELKQCAERIGAKWSEKMSVETTHLLCKHAGGLNYQKAIEWNVPIVKPLWLTSCEALKKVQPALTYYLEPEPATATSGSASTTAGMK</sequence>
<dbReference type="Gene3D" id="3.40.50.10190">
    <property type="entry name" value="BRCT domain"/>
    <property type="match status" value="1"/>
</dbReference>
<feature type="domain" description="BRCT" evidence="1">
    <location>
        <begin position="164"/>
        <end position="253"/>
    </location>
</feature>
<dbReference type="SUPFAM" id="SSF49265">
    <property type="entry name" value="Fibronectin type III"/>
    <property type="match status" value="1"/>
</dbReference>
<organism evidence="3 4">
    <name type="scientific">Basidiobolus ranarum</name>
    <dbReference type="NCBI Taxonomy" id="34480"/>
    <lineage>
        <taxon>Eukaryota</taxon>
        <taxon>Fungi</taxon>
        <taxon>Fungi incertae sedis</taxon>
        <taxon>Zoopagomycota</taxon>
        <taxon>Entomophthoromycotina</taxon>
        <taxon>Basidiobolomycetes</taxon>
        <taxon>Basidiobolales</taxon>
        <taxon>Basidiobolaceae</taxon>
        <taxon>Basidiobolus</taxon>
    </lineage>
</organism>
<feature type="domain" description="Fibronectin type-III" evidence="2">
    <location>
        <begin position="77"/>
        <end position="169"/>
    </location>
</feature>
<dbReference type="InterPro" id="IPR013783">
    <property type="entry name" value="Ig-like_fold"/>
</dbReference>
<dbReference type="Proteomes" id="UP001479436">
    <property type="component" value="Unassembled WGS sequence"/>
</dbReference>
<gene>
    <name evidence="3" type="ORF">K7432_004191</name>
</gene>